<evidence type="ECO:0000256" key="1">
    <source>
        <dbReference type="SAM" id="MobiDB-lite"/>
    </source>
</evidence>
<protein>
    <submittedName>
        <fullName evidence="2">Uncharacterized protein</fullName>
    </submittedName>
</protein>
<gene>
    <name evidence="2" type="ORF">HMPREF1544_06285</name>
</gene>
<feature type="region of interest" description="Disordered" evidence="1">
    <location>
        <begin position="84"/>
        <end position="115"/>
    </location>
</feature>
<proteinExistence type="predicted"/>
<organism evidence="2 3">
    <name type="scientific">Mucor circinelloides f. circinelloides (strain 1006PhL)</name>
    <name type="common">Mucormycosis agent</name>
    <name type="synonym">Calyptromyces circinelloides</name>
    <dbReference type="NCBI Taxonomy" id="1220926"/>
    <lineage>
        <taxon>Eukaryota</taxon>
        <taxon>Fungi</taxon>
        <taxon>Fungi incertae sedis</taxon>
        <taxon>Mucoromycota</taxon>
        <taxon>Mucoromycotina</taxon>
        <taxon>Mucoromycetes</taxon>
        <taxon>Mucorales</taxon>
        <taxon>Mucorineae</taxon>
        <taxon>Mucoraceae</taxon>
        <taxon>Mucor</taxon>
    </lineage>
</organism>
<accession>S2JES8</accession>
<dbReference type="InParanoid" id="S2JES8"/>
<dbReference type="VEuPathDB" id="FungiDB:HMPREF1544_06285"/>
<keyword evidence="3" id="KW-1185">Reference proteome</keyword>
<evidence type="ECO:0000313" key="3">
    <source>
        <dbReference type="Proteomes" id="UP000014254"/>
    </source>
</evidence>
<dbReference type="AlphaFoldDB" id="S2JES8"/>
<feature type="region of interest" description="Disordered" evidence="1">
    <location>
        <begin position="1"/>
        <end position="67"/>
    </location>
</feature>
<dbReference type="EMBL" id="KE123978">
    <property type="protein sequence ID" value="EPB86962.1"/>
    <property type="molecule type" value="Genomic_DNA"/>
</dbReference>
<dbReference type="Proteomes" id="UP000014254">
    <property type="component" value="Unassembled WGS sequence"/>
</dbReference>
<sequence length="155" mass="17170">MNNLDLVSSAPQQPVISDPFLGSQYSGQDETTSYTDDATARMPSLSMDYDNSQDDHLVESTHDGLVDDDTLSFGYYDDASEELSALSDLENNSSDNCNSDSKNDNDNISNNERPRIQCKNNNLDLHTPYKTSGHFVNNEDGTETCVYNDKSIYSG</sequence>
<evidence type="ECO:0000313" key="2">
    <source>
        <dbReference type="EMBL" id="EPB86962.1"/>
    </source>
</evidence>
<dbReference type="OrthoDB" id="10355293at2759"/>
<name>S2JES8_MUCC1</name>
<feature type="compositionally biased region" description="Polar residues" evidence="1">
    <location>
        <begin position="23"/>
        <end position="36"/>
    </location>
</feature>
<feature type="compositionally biased region" description="Polar residues" evidence="1">
    <location>
        <begin position="1"/>
        <end position="15"/>
    </location>
</feature>
<feature type="compositionally biased region" description="Basic and acidic residues" evidence="1">
    <location>
        <begin position="53"/>
        <end position="65"/>
    </location>
</feature>
<feature type="compositionally biased region" description="Low complexity" evidence="1">
    <location>
        <begin position="84"/>
        <end position="111"/>
    </location>
</feature>
<reference evidence="3" key="1">
    <citation type="submission" date="2013-05" db="EMBL/GenBank/DDBJ databases">
        <title>The Genome sequence of Mucor circinelloides f. circinelloides 1006PhL.</title>
        <authorList>
            <consortium name="The Broad Institute Genomics Platform"/>
            <person name="Cuomo C."/>
            <person name="Earl A."/>
            <person name="Findley K."/>
            <person name="Lee S.C."/>
            <person name="Walker B."/>
            <person name="Young S."/>
            <person name="Zeng Q."/>
            <person name="Gargeya S."/>
            <person name="Fitzgerald M."/>
            <person name="Haas B."/>
            <person name="Abouelleil A."/>
            <person name="Allen A.W."/>
            <person name="Alvarado L."/>
            <person name="Arachchi H.M."/>
            <person name="Berlin A.M."/>
            <person name="Chapman S.B."/>
            <person name="Gainer-Dewar J."/>
            <person name="Goldberg J."/>
            <person name="Griggs A."/>
            <person name="Gujja S."/>
            <person name="Hansen M."/>
            <person name="Howarth C."/>
            <person name="Imamovic A."/>
            <person name="Ireland A."/>
            <person name="Larimer J."/>
            <person name="McCowan C."/>
            <person name="Murphy C."/>
            <person name="Pearson M."/>
            <person name="Poon T.W."/>
            <person name="Priest M."/>
            <person name="Roberts A."/>
            <person name="Saif S."/>
            <person name="Shea T."/>
            <person name="Sisk P."/>
            <person name="Sykes S."/>
            <person name="Wortman J."/>
            <person name="Nusbaum C."/>
            <person name="Birren B."/>
        </authorList>
    </citation>
    <scope>NUCLEOTIDE SEQUENCE [LARGE SCALE GENOMIC DNA]</scope>
    <source>
        <strain evidence="3">1006PhL</strain>
    </source>
</reference>